<gene>
    <name evidence="1" type="ORF">TGEB3V08_LOCUS5946</name>
</gene>
<accession>A0A7R9PLS2</accession>
<dbReference type="EMBL" id="OE841302">
    <property type="protein sequence ID" value="CAD7595247.1"/>
    <property type="molecule type" value="Genomic_DNA"/>
</dbReference>
<name>A0A7R9PLS2_TIMGE</name>
<proteinExistence type="predicted"/>
<evidence type="ECO:0000313" key="1">
    <source>
        <dbReference type="EMBL" id="CAD7595247.1"/>
    </source>
</evidence>
<sequence>MLDRFDDYIPGDKDDDPMRPKLNVWIRVDDESVRSSYSCGWDVISEYLFHAVSVYPVVPYNILALGVGLTCPATFNRADFYASQLAVVPGKEVESHRKIQWLCDEFDSSRYGQELVKLVTQARNERRSIIPCRKEFDDDDLQSLLEKCYISNPELLIAINMMPLGFSLQELTKSSRAAPPVLAHVAYISVDSSMTNWACGNEAKVLFSALLVNVAFPD</sequence>
<dbReference type="AlphaFoldDB" id="A0A7R9PLS2"/>
<protein>
    <submittedName>
        <fullName evidence="1">Uncharacterized protein</fullName>
    </submittedName>
</protein>
<organism evidence="1">
    <name type="scientific">Timema genevievae</name>
    <name type="common">Walking stick</name>
    <dbReference type="NCBI Taxonomy" id="629358"/>
    <lineage>
        <taxon>Eukaryota</taxon>
        <taxon>Metazoa</taxon>
        <taxon>Ecdysozoa</taxon>
        <taxon>Arthropoda</taxon>
        <taxon>Hexapoda</taxon>
        <taxon>Insecta</taxon>
        <taxon>Pterygota</taxon>
        <taxon>Neoptera</taxon>
        <taxon>Polyneoptera</taxon>
        <taxon>Phasmatodea</taxon>
        <taxon>Timematodea</taxon>
        <taxon>Timematoidea</taxon>
        <taxon>Timematidae</taxon>
        <taxon>Timema</taxon>
    </lineage>
</organism>
<reference evidence="1" key="1">
    <citation type="submission" date="2020-11" db="EMBL/GenBank/DDBJ databases">
        <authorList>
            <person name="Tran Van P."/>
        </authorList>
    </citation>
    <scope>NUCLEOTIDE SEQUENCE</scope>
</reference>